<feature type="region of interest" description="Disordered" evidence="1">
    <location>
        <begin position="35"/>
        <end position="82"/>
    </location>
</feature>
<dbReference type="AlphaFoldDB" id="A0A939LP30"/>
<name>A0A939LP30_9CELL</name>
<feature type="compositionally biased region" description="Polar residues" evidence="1">
    <location>
        <begin position="62"/>
        <end position="77"/>
    </location>
</feature>
<organism evidence="2 3">
    <name type="scientific">Actinotalea soli</name>
    <dbReference type="NCBI Taxonomy" id="2819234"/>
    <lineage>
        <taxon>Bacteria</taxon>
        <taxon>Bacillati</taxon>
        <taxon>Actinomycetota</taxon>
        <taxon>Actinomycetes</taxon>
        <taxon>Micrococcales</taxon>
        <taxon>Cellulomonadaceae</taxon>
        <taxon>Actinotalea</taxon>
    </lineage>
</organism>
<dbReference type="Proteomes" id="UP000664209">
    <property type="component" value="Unassembled WGS sequence"/>
</dbReference>
<sequence length="278" mass="28285">MPGPRSAGRSLTVNRRAAQTVGVLLAVVLMAACGGARGETSSPSTSGEPAATPADPVDPAASGSTEASGDGASQQEAATAWAEESYGTFAPVDAEGEGDGQVELPAEVTAASFGIIRVTYTGGSEPIVVWAQDDAGEGYMILLDTWAQLLTADPGEFDGETGWSGINDPPSSLRIEADGRWEITVLPAAAADPLPSEGEGTRIYLYSGPGGPYVGSKPDTEVGMSITEIASGGGRTGDSGTRETIAEKVAEADFAGELSPGPSMVSVNHRGRWTIDLP</sequence>
<proteinExistence type="predicted"/>
<protein>
    <submittedName>
        <fullName evidence="2">Uncharacterized protein</fullName>
    </submittedName>
</protein>
<dbReference type="RefSeq" id="WP_208054862.1">
    <property type="nucleotide sequence ID" value="NZ_JAGEMK010000002.1"/>
</dbReference>
<dbReference type="EMBL" id="JAGEMK010000002">
    <property type="protein sequence ID" value="MBO1751183.1"/>
    <property type="molecule type" value="Genomic_DNA"/>
</dbReference>
<evidence type="ECO:0000256" key="1">
    <source>
        <dbReference type="SAM" id="MobiDB-lite"/>
    </source>
</evidence>
<accession>A0A939LP30</accession>
<gene>
    <name evidence="2" type="ORF">J4G33_05140</name>
</gene>
<comment type="caution">
    <text evidence="2">The sequence shown here is derived from an EMBL/GenBank/DDBJ whole genome shotgun (WGS) entry which is preliminary data.</text>
</comment>
<reference evidence="2" key="1">
    <citation type="submission" date="2021-03" db="EMBL/GenBank/DDBJ databases">
        <title>Actinotalea soli sp. nov., isolated from soil.</title>
        <authorList>
            <person name="Ping W."/>
            <person name="Zhang J."/>
        </authorList>
    </citation>
    <scope>NUCLEOTIDE SEQUENCE</scope>
    <source>
        <strain evidence="2">BY-33</strain>
    </source>
</reference>
<evidence type="ECO:0000313" key="2">
    <source>
        <dbReference type="EMBL" id="MBO1751183.1"/>
    </source>
</evidence>
<feature type="compositionally biased region" description="Low complexity" evidence="1">
    <location>
        <begin position="49"/>
        <end position="61"/>
    </location>
</feature>
<keyword evidence="3" id="KW-1185">Reference proteome</keyword>
<evidence type="ECO:0000313" key="3">
    <source>
        <dbReference type="Proteomes" id="UP000664209"/>
    </source>
</evidence>
<dbReference type="PROSITE" id="PS51257">
    <property type="entry name" value="PROKAR_LIPOPROTEIN"/>
    <property type="match status" value="1"/>
</dbReference>